<dbReference type="PRINTS" id="PR00449">
    <property type="entry name" value="RASTRNSFRMNG"/>
</dbReference>
<gene>
    <name evidence="1" type="primary">106089748</name>
</gene>
<dbReference type="Gene3D" id="3.40.50.300">
    <property type="entry name" value="P-loop containing nucleotide triphosphate hydrolases"/>
    <property type="match status" value="1"/>
</dbReference>
<accession>A0A1I8NNA9</accession>
<dbReference type="VEuPathDB" id="VectorBase:SCAU000578"/>
<dbReference type="GO" id="GO:0003924">
    <property type="term" value="F:GTPase activity"/>
    <property type="evidence" value="ECO:0007669"/>
    <property type="project" value="InterPro"/>
</dbReference>
<proteinExistence type="predicted"/>
<dbReference type="InterPro" id="IPR001806">
    <property type="entry name" value="Small_GTPase"/>
</dbReference>
<dbReference type="Pfam" id="PF00071">
    <property type="entry name" value="Ras"/>
    <property type="match status" value="1"/>
</dbReference>
<dbReference type="InterPro" id="IPR027417">
    <property type="entry name" value="P-loop_NTPase"/>
</dbReference>
<dbReference type="STRING" id="35570.A0A1I8NNA9"/>
<sequence>MRVIKFFVVGESGIGKSLLVDTYLWKLHFGYAYHDHQIHGRRYHIQLKEISQIDDLDEAIISSRAGAEVRIYFNCFNVSIYQTFQMACDKWLKNILDKDPGCNIYLLGLLPDLTSRKLFKWRKNVNRNDCLNLCNNYDNLHYMKCSSLRVQSVREVFDFVLRSVLYN</sequence>
<organism evidence="1 2">
    <name type="scientific">Stomoxys calcitrans</name>
    <name type="common">Stable fly</name>
    <name type="synonym">Conops calcitrans</name>
    <dbReference type="NCBI Taxonomy" id="35570"/>
    <lineage>
        <taxon>Eukaryota</taxon>
        <taxon>Metazoa</taxon>
        <taxon>Ecdysozoa</taxon>
        <taxon>Arthropoda</taxon>
        <taxon>Hexapoda</taxon>
        <taxon>Insecta</taxon>
        <taxon>Pterygota</taxon>
        <taxon>Neoptera</taxon>
        <taxon>Endopterygota</taxon>
        <taxon>Diptera</taxon>
        <taxon>Brachycera</taxon>
        <taxon>Muscomorpha</taxon>
        <taxon>Muscoidea</taxon>
        <taxon>Muscidae</taxon>
        <taxon>Stomoxys</taxon>
    </lineage>
</organism>
<name>A0A1I8NNA9_STOCA</name>
<evidence type="ECO:0000313" key="2">
    <source>
        <dbReference type="Proteomes" id="UP000095300"/>
    </source>
</evidence>
<dbReference type="Proteomes" id="UP000095300">
    <property type="component" value="Unassembled WGS sequence"/>
</dbReference>
<protein>
    <submittedName>
        <fullName evidence="1">Uncharacterized protein</fullName>
    </submittedName>
</protein>
<dbReference type="SUPFAM" id="SSF52540">
    <property type="entry name" value="P-loop containing nucleoside triphosphate hydrolases"/>
    <property type="match status" value="1"/>
</dbReference>
<keyword evidence="2" id="KW-1185">Reference proteome</keyword>
<dbReference type="EnsemblMetazoa" id="SCAU000578-RA">
    <property type="protein sequence ID" value="SCAU000578-PA"/>
    <property type="gene ID" value="SCAU000578"/>
</dbReference>
<dbReference type="KEGG" id="scac:106089748"/>
<dbReference type="GO" id="GO:0005525">
    <property type="term" value="F:GTP binding"/>
    <property type="evidence" value="ECO:0007669"/>
    <property type="project" value="InterPro"/>
</dbReference>
<evidence type="ECO:0000313" key="1">
    <source>
        <dbReference type="EnsemblMetazoa" id="SCAU000578-PA"/>
    </source>
</evidence>
<dbReference type="AlphaFoldDB" id="A0A1I8NNA9"/>
<reference evidence="1" key="1">
    <citation type="submission" date="2020-05" db="UniProtKB">
        <authorList>
            <consortium name="EnsemblMetazoa"/>
        </authorList>
    </citation>
    <scope>IDENTIFICATION</scope>
    <source>
        <strain evidence="1">USDA</strain>
    </source>
</reference>
<dbReference type="OrthoDB" id="8054498at2759"/>